<accession>A0A9P0CW02</accession>
<sequence>MLGFFKRHTRYVNDTKAIMILYNGLLRSILEYCFVIWQPTYTCNINRIKRAQHINSYNTFALWNPEPGMQKKAGFSPNTGLINRWFYQVVAFMTKRHKLHYDLFS</sequence>
<proteinExistence type="predicted"/>
<protein>
    <submittedName>
        <fullName evidence="1">Uncharacterized protein</fullName>
    </submittedName>
</protein>
<keyword evidence="2" id="KW-1185">Reference proteome</keyword>
<dbReference type="Proteomes" id="UP001153636">
    <property type="component" value="Chromosome 5"/>
</dbReference>
<gene>
    <name evidence="1" type="ORF">PSYICH_LOCUS11545</name>
</gene>
<reference evidence="1" key="1">
    <citation type="submission" date="2022-01" db="EMBL/GenBank/DDBJ databases">
        <authorList>
            <person name="King R."/>
        </authorList>
    </citation>
    <scope>NUCLEOTIDE SEQUENCE</scope>
</reference>
<name>A0A9P0CW02_9CUCU</name>
<evidence type="ECO:0000313" key="1">
    <source>
        <dbReference type="EMBL" id="CAH1110427.1"/>
    </source>
</evidence>
<organism evidence="1 2">
    <name type="scientific">Psylliodes chrysocephalus</name>
    <dbReference type="NCBI Taxonomy" id="3402493"/>
    <lineage>
        <taxon>Eukaryota</taxon>
        <taxon>Metazoa</taxon>
        <taxon>Ecdysozoa</taxon>
        <taxon>Arthropoda</taxon>
        <taxon>Hexapoda</taxon>
        <taxon>Insecta</taxon>
        <taxon>Pterygota</taxon>
        <taxon>Neoptera</taxon>
        <taxon>Endopterygota</taxon>
        <taxon>Coleoptera</taxon>
        <taxon>Polyphaga</taxon>
        <taxon>Cucujiformia</taxon>
        <taxon>Chrysomeloidea</taxon>
        <taxon>Chrysomelidae</taxon>
        <taxon>Galerucinae</taxon>
        <taxon>Alticini</taxon>
        <taxon>Psylliodes</taxon>
    </lineage>
</organism>
<dbReference type="EMBL" id="OV651817">
    <property type="protein sequence ID" value="CAH1110427.1"/>
    <property type="molecule type" value="Genomic_DNA"/>
</dbReference>
<evidence type="ECO:0000313" key="2">
    <source>
        <dbReference type="Proteomes" id="UP001153636"/>
    </source>
</evidence>
<dbReference type="AlphaFoldDB" id="A0A9P0CW02"/>
<dbReference type="OrthoDB" id="6777438at2759"/>